<dbReference type="GO" id="GO:0005759">
    <property type="term" value="C:mitochondrial matrix"/>
    <property type="evidence" value="ECO:0007669"/>
    <property type="project" value="TreeGrafter"/>
</dbReference>
<evidence type="ECO:0000259" key="1">
    <source>
        <dbReference type="SMART" id="SM01264"/>
    </source>
</evidence>
<protein>
    <submittedName>
        <fullName evidence="2">Presequence mitochondrial</fullName>
    </submittedName>
</protein>
<dbReference type="FunCoup" id="A0A078A196">
    <property type="interactions" value="329"/>
</dbReference>
<dbReference type="MEROPS" id="M16.A19"/>
<dbReference type="OrthoDB" id="311076at2759"/>
<dbReference type="Pfam" id="PF05193">
    <property type="entry name" value="Peptidase_M16_C"/>
    <property type="match status" value="1"/>
</dbReference>
<gene>
    <name evidence="2" type="primary">Contig5343.g5717</name>
    <name evidence="2" type="ORF">STYLEM_3534</name>
</gene>
<name>A0A078A196_STYLE</name>
<dbReference type="Pfam" id="PF00675">
    <property type="entry name" value="Peptidase_M16"/>
    <property type="match status" value="1"/>
</dbReference>
<keyword evidence="3" id="KW-1185">Reference proteome</keyword>
<organism evidence="2 3">
    <name type="scientific">Stylonychia lemnae</name>
    <name type="common">Ciliate</name>
    <dbReference type="NCBI Taxonomy" id="5949"/>
    <lineage>
        <taxon>Eukaryota</taxon>
        <taxon>Sar</taxon>
        <taxon>Alveolata</taxon>
        <taxon>Ciliophora</taxon>
        <taxon>Intramacronucleata</taxon>
        <taxon>Spirotrichea</taxon>
        <taxon>Stichotrichia</taxon>
        <taxon>Sporadotrichida</taxon>
        <taxon>Oxytrichidae</taxon>
        <taxon>Stylonychinae</taxon>
        <taxon>Stylonychia</taxon>
    </lineage>
</organism>
<dbReference type="InterPro" id="IPR055130">
    <property type="entry name" value="PreP_C"/>
</dbReference>
<dbReference type="GO" id="GO:0016485">
    <property type="term" value="P:protein processing"/>
    <property type="evidence" value="ECO:0007669"/>
    <property type="project" value="TreeGrafter"/>
</dbReference>
<dbReference type="OMA" id="NYLYYIR"/>
<dbReference type="GO" id="GO:0046872">
    <property type="term" value="F:metal ion binding"/>
    <property type="evidence" value="ECO:0007669"/>
    <property type="project" value="InterPro"/>
</dbReference>
<dbReference type="InParanoid" id="A0A078A196"/>
<dbReference type="FunFam" id="3.30.830.10:FF:000011">
    <property type="entry name" value="Presequence protease, mitochondrial"/>
    <property type="match status" value="1"/>
</dbReference>
<dbReference type="SUPFAM" id="SSF63411">
    <property type="entry name" value="LuxS/MPP-like metallohydrolase"/>
    <property type="match status" value="4"/>
</dbReference>
<dbReference type="InterPro" id="IPR013578">
    <property type="entry name" value="Peptidase_M16C_assoc"/>
</dbReference>
<dbReference type="InterPro" id="IPR011249">
    <property type="entry name" value="Metalloenz_LuxS/M16"/>
</dbReference>
<dbReference type="Gene3D" id="3.30.830.10">
    <property type="entry name" value="Metalloenzyme, LuxS/M16 peptidase-like"/>
    <property type="match status" value="4"/>
</dbReference>
<evidence type="ECO:0000313" key="3">
    <source>
        <dbReference type="Proteomes" id="UP000039865"/>
    </source>
</evidence>
<dbReference type="PANTHER" id="PTHR43016:SF13">
    <property type="entry name" value="PRESEQUENCE PROTEASE, MITOCHONDRIAL"/>
    <property type="match status" value="1"/>
</dbReference>
<dbReference type="Proteomes" id="UP000039865">
    <property type="component" value="Unassembled WGS sequence"/>
</dbReference>
<dbReference type="Pfam" id="PF22516">
    <property type="entry name" value="PreP_C"/>
    <property type="match status" value="1"/>
</dbReference>
<proteinExistence type="predicted"/>
<evidence type="ECO:0000313" key="2">
    <source>
        <dbReference type="EMBL" id="CDW74554.1"/>
    </source>
</evidence>
<dbReference type="Pfam" id="PF08367">
    <property type="entry name" value="M16C_assoc"/>
    <property type="match status" value="1"/>
</dbReference>
<dbReference type="EMBL" id="CCKQ01003439">
    <property type="protein sequence ID" value="CDW74554.1"/>
    <property type="molecule type" value="Genomic_DNA"/>
</dbReference>
<dbReference type="PANTHER" id="PTHR43016">
    <property type="entry name" value="PRESEQUENCE PROTEASE"/>
    <property type="match status" value="1"/>
</dbReference>
<dbReference type="InterPro" id="IPR011765">
    <property type="entry name" value="Pept_M16_N"/>
</dbReference>
<reference evidence="2 3" key="1">
    <citation type="submission" date="2014-06" db="EMBL/GenBank/DDBJ databases">
        <authorList>
            <person name="Swart Estienne"/>
        </authorList>
    </citation>
    <scope>NUCLEOTIDE SEQUENCE [LARGE SCALE GENOMIC DNA]</scope>
    <source>
        <strain evidence="2 3">130c</strain>
    </source>
</reference>
<dbReference type="GO" id="GO:0004222">
    <property type="term" value="F:metalloendopeptidase activity"/>
    <property type="evidence" value="ECO:0007669"/>
    <property type="project" value="TreeGrafter"/>
</dbReference>
<feature type="domain" description="Peptidase M16C associated" evidence="1">
    <location>
        <begin position="522"/>
        <end position="758"/>
    </location>
</feature>
<dbReference type="AlphaFoldDB" id="A0A078A196"/>
<sequence>MIASRLASAPLRYLSTQTQNSKQSDIEVLSQNSGQNQELRDIIPRGKNRKPYNLKVGDIIHDFEVKEIERIEFFDVTAYKLEHVKTGAKYLHLDSSDMDNVFAVLFRTPPDDHTGKPHILEHLATCGSEKYPVRDPFFNMIKRSLNTYMNAWTGSDFTMYPFSTQNTQDFQNLMSVYLDMSFFPRLDYYDFRQEGHRLEFKEWNDTNTDLEFKGVVYNEMKGAMSNPEDQFVHKINEHLFSKSQYKFNSGGDPKYITDLDYKDLVDFHKKYYHANNATIFTYGDLDFTQHLDFINRNVLHRFDNSKAAEILKSSDVALEERLKEAKIKNEHFMPDLMSEAETQAKYGVTFLCNQTSQDPYESFQMQILSSLLFDGPNAPFYQKIIEEGVAPNFCPGTGYDSTTKEATFTMGVQGIKVEDVKTCELALHEVLNDVAQNGIEDRFFETILHQVEFNAKRTKDHFGLGCISHMVHYSLHNGDPLSFFKINEYSQRIREDYKKGDLFQSLVKKYLINNNHKLKLLFVPDQTVGPKEEQAVLDKLSMIKKALTEDEKQTIVQEAFKLKQHQERIQDLNVLPSLSLGDISRQMEFVDHETKYLGSNQYSQFHNFKIEVKTWFYDQPTNGINYIGTKNYKYNDFNDRILSCSNGLEINVDKYSNTPDFKDIHDRHENLFVSIGFLDRNIDKAFDCLAEIIATPNFDEPQNISDIIKMESINKANNIGNKGAQYATSYGSSGIKAFARSFESLRSDIFFCQFAAEVLKTADALPVLKDAIYNMTEIASYVFREENMEFAVHGSKKKFNLIQLKLELLLNSIKNDNSRYSDKYSNIEKVSGEFENPIYYKSFFKTPLAVNNCSETMLIPTNTSYDDYGALQVLGDMMTFTYLLPSIREKGGAYGAGCRISESGAFTFHSFRDPKIDSTFENFEKALDSVINKEFSEAQLKEAKLLTFQKLDKVIDPSLKGLYQFSRGYTDEHRLKLRLRCLDLTREDLVAVAEKYLIKAVENGHTSRVVFGSQNADHTELEGKGWTVQNPIDFLSYQYFEKWNEEAKQV</sequence>
<accession>A0A078A196</accession>
<dbReference type="SMART" id="SM01264">
    <property type="entry name" value="M16C_associated"/>
    <property type="match status" value="1"/>
</dbReference>
<dbReference type="InterPro" id="IPR007863">
    <property type="entry name" value="Peptidase_M16_C"/>
</dbReference>